<proteinExistence type="predicted"/>
<reference evidence="1 2" key="1">
    <citation type="journal article" date="2018" name="Cell">
        <title>The Chara Genome: Secondary Complexity and Implications for Plant Terrestrialization.</title>
        <authorList>
            <person name="Nishiyama T."/>
            <person name="Sakayama H."/>
            <person name="Vries J.D."/>
            <person name="Buschmann H."/>
            <person name="Saint-Marcoux D."/>
            <person name="Ullrich K.K."/>
            <person name="Haas F.B."/>
            <person name="Vanderstraeten L."/>
            <person name="Becker D."/>
            <person name="Lang D."/>
            <person name="Vosolsobe S."/>
            <person name="Rombauts S."/>
            <person name="Wilhelmsson P.K.I."/>
            <person name="Janitza P."/>
            <person name="Kern R."/>
            <person name="Heyl A."/>
            <person name="Rumpler F."/>
            <person name="Villalobos L.I.A.C."/>
            <person name="Clay J.M."/>
            <person name="Skokan R."/>
            <person name="Toyoda A."/>
            <person name="Suzuki Y."/>
            <person name="Kagoshima H."/>
            <person name="Schijlen E."/>
            <person name="Tajeshwar N."/>
            <person name="Catarino B."/>
            <person name="Hetherington A.J."/>
            <person name="Saltykova A."/>
            <person name="Bonnot C."/>
            <person name="Breuninger H."/>
            <person name="Symeonidi A."/>
            <person name="Radhakrishnan G.V."/>
            <person name="Van Nieuwerburgh F."/>
            <person name="Deforce D."/>
            <person name="Chang C."/>
            <person name="Karol K.G."/>
            <person name="Hedrich R."/>
            <person name="Ulvskov P."/>
            <person name="Glockner G."/>
            <person name="Delwiche C.F."/>
            <person name="Petrasek J."/>
            <person name="Van de Peer Y."/>
            <person name="Friml J."/>
            <person name="Beilby M."/>
            <person name="Dolan L."/>
            <person name="Kohara Y."/>
            <person name="Sugano S."/>
            <person name="Fujiyama A."/>
            <person name="Delaux P.-M."/>
            <person name="Quint M."/>
            <person name="TheiBen G."/>
            <person name="Hagemann M."/>
            <person name="Harholt J."/>
            <person name="Dunand C."/>
            <person name="Zachgo S."/>
            <person name="Langdale J."/>
            <person name="Maumus F."/>
            <person name="Straeten D.V.D."/>
            <person name="Gould S.B."/>
            <person name="Rensing S.A."/>
        </authorList>
    </citation>
    <scope>NUCLEOTIDE SEQUENCE [LARGE SCALE GENOMIC DNA]</scope>
    <source>
        <strain evidence="1 2">S276</strain>
    </source>
</reference>
<organism evidence="1 2">
    <name type="scientific">Chara braunii</name>
    <name type="common">Braun's stonewort</name>
    <dbReference type="NCBI Taxonomy" id="69332"/>
    <lineage>
        <taxon>Eukaryota</taxon>
        <taxon>Viridiplantae</taxon>
        <taxon>Streptophyta</taxon>
        <taxon>Charophyceae</taxon>
        <taxon>Charales</taxon>
        <taxon>Characeae</taxon>
        <taxon>Chara</taxon>
    </lineage>
</organism>
<dbReference type="Proteomes" id="UP000265515">
    <property type="component" value="Unassembled WGS sequence"/>
</dbReference>
<accession>A0A388M709</accession>
<sequence>MVHDCVTAGVVVLGGGVTMLEVVVDEGGGVDDVLAKRAVDVEAEDGGRVVAPKMVETDVLMSSMDEWMDVTMRRSVARSVAASGAGVCSPARLQAMLSTESVRMPDISMLDDWAMVGEEAVVAADEVLTKDEVSAAAAAAVSVAAR</sequence>
<dbReference type="AlphaFoldDB" id="A0A388M709"/>
<evidence type="ECO:0000313" key="2">
    <source>
        <dbReference type="Proteomes" id="UP000265515"/>
    </source>
</evidence>
<dbReference type="EMBL" id="BFEA01000803">
    <property type="protein sequence ID" value="GBG90320.1"/>
    <property type="molecule type" value="Genomic_DNA"/>
</dbReference>
<keyword evidence="2" id="KW-1185">Reference proteome</keyword>
<gene>
    <name evidence="1" type="ORF">CBR_g50569</name>
</gene>
<dbReference type="Gramene" id="GBG90320">
    <property type="protein sequence ID" value="GBG90320"/>
    <property type="gene ID" value="CBR_g50569"/>
</dbReference>
<comment type="caution">
    <text evidence="1">The sequence shown here is derived from an EMBL/GenBank/DDBJ whole genome shotgun (WGS) entry which is preliminary data.</text>
</comment>
<evidence type="ECO:0000313" key="1">
    <source>
        <dbReference type="EMBL" id="GBG90320.1"/>
    </source>
</evidence>
<name>A0A388M709_CHABU</name>
<protein>
    <submittedName>
        <fullName evidence="1">Uncharacterized protein</fullName>
    </submittedName>
</protein>